<sequence>MTDIRKNTQLVLDYLETMWNQGRVEEAERFVAAELAQHNHGLADGRAALVGLIGSLRSQFPELRFEVARTAAEGELVFVHSHAVLVPGQPGMAVVDVFRIADGLIAEHWDVAAEVPPTTASGRPVI</sequence>
<dbReference type="AlphaFoldDB" id="A0A2V4NI34"/>
<protein>
    <recommendedName>
        <fullName evidence="1">SnoaL-like domain-containing protein</fullName>
    </recommendedName>
</protein>
<feature type="domain" description="SnoaL-like" evidence="1">
    <location>
        <begin position="12"/>
        <end position="108"/>
    </location>
</feature>
<evidence type="ECO:0000313" key="2">
    <source>
        <dbReference type="EMBL" id="PYC68048.1"/>
    </source>
</evidence>
<dbReference type="InterPro" id="IPR032710">
    <property type="entry name" value="NTF2-like_dom_sf"/>
</dbReference>
<dbReference type="InterPro" id="IPR037401">
    <property type="entry name" value="SnoaL-like"/>
</dbReference>
<dbReference type="Proteomes" id="UP000248039">
    <property type="component" value="Unassembled WGS sequence"/>
</dbReference>
<gene>
    <name evidence="2" type="ORF">C7C46_29805</name>
</gene>
<dbReference type="InterPro" id="IPR009959">
    <property type="entry name" value="Cyclase_SnoaL-like"/>
</dbReference>
<dbReference type="PANTHER" id="PTHR38436:SF1">
    <property type="entry name" value="ESTER CYCLASE"/>
    <property type="match status" value="1"/>
</dbReference>
<dbReference type="GO" id="GO:0030638">
    <property type="term" value="P:polyketide metabolic process"/>
    <property type="evidence" value="ECO:0007669"/>
    <property type="project" value="InterPro"/>
</dbReference>
<dbReference type="Pfam" id="PF12680">
    <property type="entry name" value="SnoaL_2"/>
    <property type="match status" value="1"/>
</dbReference>
<organism evidence="2 3">
    <name type="scientific">Streptomyces tateyamensis</name>
    <dbReference type="NCBI Taxonomy" id="565073"/>
    <lineage>
        <taxon>Bacteria</taxon>
        <taxon>Bacillati</taxon>
        <taxon>Actinomycetota</taxon>
        <taxon>Actinomycetes</taxon>
        <taxon>Kitasatosporales</taxon>
        <taxon>Streptomycetaceae</taxon>
        <taxon>Streptomyces</taxon>
    </lineage>
</organism>
<dbReference type="Gene3D" id="3.10.450.50">
    <property type="match status" value="1"/>
</dbReference>
<proteinExistence type="predicted"/>
<comment type="caution">
    <text evidence="2">The sequence shown here is derived from an EMBL/GenBank/DDBJ whole genome shotgun (WGS) entry which is preliminary data.</text>
</comment>
<evidence type="ECO:0000313" key="3">
    <source>
        <dbReference type="Proteomes" id="UP000248039"/>
    </source>
</evidence>
<accession>A0A2V4NI34</accession>
<keyword evidence="3" id="KW-1185">Reference proteome</keyword>
<dbReference type="SUPFAM" id="SSF54427">
    <property type="entry name" value="NTF2-like"/>
    <property type="match status" value="1"/>
</dbReference>
<dbReference type="EMBL" id="PYBW01000142">
    <property type="protein sequence ID" value="PYC68048.1"/>
    <property type="molecule type" value="Genomic_DNA"/>
</dbReference>
<dbReference type="OrthoDB" id="129343at2"/>
<dbReference type="PANTHER" id="PTHR38436">
    <property type="entry name" value="POLYKETIDE CYCLASE SNOAL-LIKE DOMAIN"/>
    <property type="match status" value="1"/>
</dbReference>
<dbReference type="RefSeq" id="WP_110673042.1">
    <property type="nucleotide sequence ID" value="NZ_PYBW01000142.1"/>
</dbReference>
<evidence type="ECO:0000259" key="1">
    <source>
        <dbReference type="Pfam" id="PF12680"/>
    </source>
</evidence>
<name>A0A2V4NI34_9ACTN</name>
<reference evidence="2 3" key="1">
    <citation type="submission" date="2018-03" db="EMBL/GenBank/DDBJ databases">
        <title>Bioinformatic expansion and discovery of thiopeptide antibiotics.</title>
        <authorList>
            <person name="Schwalen C.J."/>
            <person name="Hudson G.A."/>
            <person name="Mitchell D.A."/>
        </authorList>
    </citation>
    <scope>NUCLEOTIDE SEQUENCE [LARGE SCALE GENOMIC DNA]</scope>
    <source>
        <strain evidence="2 3">ATCC 21389</strain>
    </source>
</reference>